<proteinExistence type="predicted"/>
<evidence type="ECO:0000313" key="2">
    <source>
        <dbReference type="EMBL" id="GAM14878.1"/>
    </source>
</evidence>
<sequence>MNELKLKRKYGDRADWTRVVKREFIQDFFDEDGFKGHVTMLKVIKITEPLHAQYGDKKVCIIDEGYTWLQHFPKGARHSVTTMFNVAGEIVQWYIDICYQNGIDNDRPWMDDLFLDIIILPAGEVFHKDADELELALSCGVIDDELYYIAVSEADAIKKQIEGNQLNLLHLTKVHKECLEQRLTSRRI</sequence>
<accession>A0A0A8X4N0</accession>
<reference evidence="2 3" key="1">
    <citation type="submission" date="2013-06" db="EMBL/GenBank/DDBJ databases">
        <title>Whole genome shotgun sequence of Bacillus selenatarsenatis SF-1.</title>
        <authorList>
            <person name="Kuroda M."/>
            <person name="Sei K."/>
            <person name="Yamashita M."/>
            <person name="Ike M."/>
        </authorList>
    </citation>
    <scope>NUCLEOTIDE SEQUENCE [LARGE SCALE GENOMIC DNA]</scope>
    <source>
        <strain evidence="2 3">SF-1</strain>
    </source>
</reference>
<dbReference type="STRING" id="1321606.SAMD00020551_3032"/>
<dbReference type="SUPFAM" id="SSF159234">
    <property type="entry name" value="FomD-like"/>
    <property type="match status" value="1"/>
</dbReference>
<comment type="caution">
    <text evidence="2">The sequence shown here is derived from an EMBL/GenBank/DDBJ whole genome shotgun (WGS) entry which is preliminary data.</text>
</comment>
<evidence type="ECO:0000259" key="1">
    <source>
        <dbReference type="Pfam" id="PF04167"/>
    </source>
</evidence>
<feature type="domain" description="DUF402" evidence="1">
    <location>
        <begin position="67"/>
        <end position="162"/>
    </location>
</feature>
<dbReference type="AlphaFoldDB" id="A0A0A8X4N0"/>
<protein>
    <recommendedName>
        <fullName evidence="1">DUF402 domain-containing protein</fullName>
    </recommendedName>
</protein>
<dbReference type="InterPro" id="IPR035930">
    <property type="entry name" value="FomD-like_sf"/>
</dbReference>
<gene>
    <name evidence="2" type="ORF">SAMD00020551_3032</name>
</gene>
<name>A0A0A8X4N0_MESS1</name>
<organism evidence="2 3">
    <name type="scientific">Mesobacillus selenatarsenatis (strain DSM 18680 / JCM 14380 / FERM P-15431 / SF-1)</name>
    <dbReference type="NCBI Taxonomy" id="1321606"/>
    <lineage>
        <taxon>Bacteria</taxon>
        <taxon>Bacillati</taxon>
        <taxon>Bacillota</taxon>
        <taxon>Bacilli</taxon>
        <taxon>Bacillales</taxon>
        <taxon>Bacillaceae</taxon>
        <taxon>Mesobacillus</taxon>
    </lineage>
</organism>
<dbReference type="RefSeq" id="WP_041966581.1">
    <property type="nucleotide sequence ID" value="NZ_BASE01000071.1"/>
</dbReference>
<dbReference type="Pfam" id="PF04167">
    <property type="entry name" value="DUF402"/>
    <property type="match status" value="1"/>
</dbReference>
<dbReference type="Gene3D" id="2.40.380.10">
    <property type="entry name" value="FomD-like"/>
    <property type="match status" value="1"/>
</dbReference>
<dbReference type="EMBL" id="BASE01000071">
    <property type="protein sequence ID" value="GAM14878.1"/>
    <property type="molecule type" value="Genomic_DNA"/>
</dbReference>
<dbReference type="PANTHER" id="PTHR41271">
    <property type="entry name" value="DUF402 DOMAIN-CONTAINING PROTEIN"/>
    <property type="match status" value="1"/>
</dbReference>
<evidence type="ECO:0000313" key="3">
    <source>
        <dbReference type="Proteomes" id="UP000031014"/>
    </source>
</evidence>
<keyword evidence="3" id="KW-1185">Reference proteome</keyword>
<dbReference type="PANTHER" id="PTHR41271:SF1">
    <property type="entry name" value="DUF402 DOMAIN-CONTAINING PROTEIN"/>
    <property type="match status" value="1"/>
</dbReference>
<dbReference type="InterPro" id="IPR007295">
    <property type="entry name" value="DUF402"/>
</dbReference>
<dbReference type="OrthoDB" id="2002222at2"/>
<dbReference type="Proteomes" id="UP000031014">
    <property type="component" value="Unassembled WGS sequence"/>
</dbReference>